<feature type="signal peptide" evidence="2">
    <location>
        <begin position="1"/>
        <end position="31"/>
    </location>
</feature>
<dbReference type="PANTHER" id="PTHR42928:SF5">
    <property type="entry name" value="BLR1237 PROTEIN"/>
    <property type="match status" value="1"/>
</dbReference>
<reference evidence="3" key="2">
    <citation type="submission" date="2020-09" db="EMBL/GenBank/DDBJ databases">
        <authorList>
            <person name="Sun Q."/>
            <person name="Zhou Y."/>
        </authorList>
    </citation>
    <scope>NUCLEOTIDE SEQUENCE</scope>
    <source>
        <strain evidence="3">CGMCC 1.15322</strain>
    </source>
</reference>
<dbReference type="Proteomes" id="UP000620596">
    <property type="component" value="Unassembled WGS sequence"/>
</dbReference>
<dbReference type="Gene3D" id="3.40.190.10">
    <property type="entry name" value="Periplasmic binding protein-like II"/>
    <property type="match status" value="1"/>
</dbReference>
<dbReference type="Pfam" id="PF03401">
    <property type="entry name" value="TctC"/>
    <property type="match status" value="1"/>
</dbReference>
<sequence>MKRNPSTPYTRRLAITLAVLAGFTLALPAQAQGTYPNKPIRMIVPLAAGSAVDVAARLLAQKMAENMGQPIVVENLVGASGIIGADKLAKSAPDGYTIGGFNDSVLTMVPNLNKATPFNPVTDFAHISKVATIEFSIAVASNSPYKTAAELVAAAKASPGKITYASGGNGSPQHLGGALFAAHTGIDLKHVPYRGASQAALDVAGNQVDVTMQGIATVASLAKAGKLRLIGVMADNRHSEYPDTPTLKEQGIQGFDYSTWFALTSPKGTPKDIVDRLQREVVKALNDPALKERYAGLGLLRNGTTPAELTTLVRDQLARYGKAIRDNNITE</sequence>
<dbReference type="SUPFAM" id="SSF53850">
    <property type="entry name" value="Periplasmic binding protein-like II"/>
    <property type="match status" value="1"/>
</dbReference>
<accession>A0A916WDW8</accession>
<evidence type="ECO:0000313" key="4">
    <source>
        <dbReference type="Proteomes" id="UP000620596"/>
    </source>
</evidence>
<dbReference type="Gene3D" id="3.40.190.150">
    <property type="entry name" value="Bordetella uptake gene, domain 1"/>
    <property type="match status" value="1"/>
</dbReference>
<evidence type="ECO:0000256" key="1">
    <source>
        <dbReference type="ARBA" id="ARBA00006987"/>
    </source>
</evidence>
<gene>
    <name evidence="3" type="ORF">GCM10011496_07580</name>
</gene>
<dbReference type="InterPro" id="IPR042100">
    <property type="entry name" value="Bug_dom1"/>
</dbReference>
<dbReference type="PIRSF" id="PIRSF017082">
    <property type="entry name" value="YflP"/>
    <property type="match status" value="1"/>
</dbReference>
<comment type="caution">
    <text evidence="3">The sequence shown here is derived from an EMBL/GenBank/DDBJ whole genome shotgun (WGS) entry which is preliminary data.</text>
</comment>
<name>A0A916WDW8_9BURK</name>
<keyword evidence="2" id="KW-0732">Signal</keyword>
<dbReference type="AlphaFoldDB" id="A0A916WDW8"/>
<dbReference type="RefSeq" id="WP_229676152.1">
    <property type="nucleotide sequence ID" value="NZ_BMIG01000002.1"/>
</dbReference>
<comment type="similarity">
    <text evidence="1">Belongs to the UPF0065 (bug) family.</text>
</comment>
<dbReference type="CDD" id="cd07012">
    <property type="entry name" value="PBP2_Bug_TTT"/>
    <property type="match status" value="1"/>
</dbReference>
<organism evidence="3 4">
    <name type="scientific">Polaromonas eurypsychrophila</name>
    <dbReference type="NCBI Taxonomy" id="1614635"/>
    <lineage>
        <taxon>Bacteria</taxon>
        <taxon>Pseudomonadati</taxon>
        <taxon>Pseudomonadota</taxon>
        <taxon>Betaproteobacteria</taxon>
        <taxon>Burkholderiales</taxon>
        <taxon>Comamonadaceae</taxon>
        <taxon>Polaromonas</taxon>
    </lineage>
</organism>
<keyword evidence="4" id="KW-1185">Reference proteome</keyword>
<evidence type="ECO:0000313" key="3">
    <source>
        <dbReference type="EMBL" id="GGA89259.1"/>
    </source>
</evidence>
<feature type="chain" id="PRO_5037495384" evidence="2">
    <location>
        <begin position="32"/>
        <end position="331"/>
    </location>
</feature>
<dbReference type="InterPro" id="IPR005064">
    <property type="entry name" value="BUG"/>
</dbReference>
<dbReference type="PANTHER" id="PTHR42928">
    <property type="entry name" value="TRICARBOXYLATE-BINDING PROTEIN"/>
    <property type="match status" value="1"/>
</dbReference>
<reference evidence="3" key="1">
    <citation type="journal article" date="2014" name="Int. J. Syst. Evol. Microbiol.">
        <title>Complete genome sequence of Corynebacterium casei LMG S-19264T (=DSM 44701T), isolated from a smear-ripened cheese.</title>
        <authorList>
            <consortium name="US DOE Joint Genome Institute (JGI-PGF)"/>
            <person name="Walter F."/>
            <person name="Albersmeier A."/>
            <person name="Kalinowski J."/>
            <person name="Ruckert C."/>
        </authorList>
    </citation>
    <scope>NUCLEOTIDE SEQUENCE</scope>
    <source>
        <strain evidence="3">CGMCC 1.15322</strain>
    </source>
</reference>
<dbReference type="EMBL" id="BMIG01000002">
    <property type="protein sequence ID" value="GGA89259.1"/>
    <property type="molecule type" value="Genomic_DNA"/>
</dbReference>
<protein>
    <submittedName>
        <fullName evidence="3">MFS transporter</fullName>
    </submittedName>
</protein>
<proteinExistence type="inferred from homology"/>
<evidence type="ECO:0000256" key="2">
    <source>
        <dbReference type="SAM" id="SignalP"/>
    </source>
</evidence>